<organism evidence="8 9">
    <name type="scientific">Oryza sativa subsp. indica</name>
    <name type="common">Rice</name>
    <dbReference type="NCBI Taxonomy" id="39946"/>
    <lineage>
        <taxon>Eukaryota</taxon>
        <taxon>Viridiplantae</taxon>
        <taxon>Streptophyta</taxon>
        <taxon>Embryophyta</taxon>
        <taxon>Tracheophyta</taxon>
        <taxon>Spermatophyta</taxon>
        <taxon>Magnoliopsida</taxon>
        <taxon>Liliopsida</taxon>
        <taxon>Poales</taxon>
        <taxon>Poaceae</taxon>
        <taxon>BOP clade</taxon>
        <taxon>Oryzoideae</taxon>
        <taxon>Oryzeae</taxon>
        <taxon>Oryzinae</taxon>
        <taxon>Oryza</taxon>
        <taxon>Oryza sativa</taxon>
    </lineage>
</organism>
<keyword evidence="3" id="KW-0677">Repeat</keyword>
<dbReference type="PANTHER" id="PTHR19338">
    <property type="entry name" value="TRANSLOCASE OF INNER MITOCHONDRIAL MEMBRANE 13 HOMOLOG"/>
    <property type="match status" value="1"/>
</dbReference>
<evidence type="ECO:0000256" key="2">
    <source>
        <dbReference type="ARBA" id="ARBA00022614"/>
    </source>
</evidence>
<evidence type="ECO:0000256" key="6">
    <source>
        <dbReference type="SAM" id="Coils"/>
    </source>
</evidence>
<gene>
    <name evidence="8" type="ORF">OsI_36709</name>
</gene>
<dbReference type="Gramene" id="BGIOSGA035557-TA">
    <property type="protein sequence ID" value="BGIOSGA035557-PA"/>
    <property type="gene ID" value="BGIOSGA035557"/>
</dbReference>
<dbReference type="Gene3D" id="1.20.5.4130">
    <property type="match status" value="1"/>
</dbReference>
<feature type="coiled-coil region" evidence="6">
    <location>
        <begin position="122"/>
        <end position="149"/>
    </location>
</feature>
<keyword evidence="9" id="KW-1185">Reference proteome</keyword>
<evidence type="ECO:0000259" key="7">
    <source>
        <dbReference type="Pfam" id="PF18052"/>
    </source>
</evidence>
<feature type="domain" description="Disease resistance N-terminal" evidence="7">
    <location>
        <begin position="7"/>
        <end position="91"/>
    </location>
</feature>
<dbReference type="STRING" id="39946.A2ZG07"/>
<comment type="similarity">
    <text evidence="1">Belongs to the disease resistance NB-LRR family.</text>
</comment>
<dbReference type="Pfam" id="PF18052">
    <property type="entry name" value="Rx_N"/>
    <property type="match status" value="1"/>
</dbReference>
<dbReference type="Proteomes" id="UP000007015">
    <property type="component" value="Chromosome 11"/>
</dbReference>
<evidence type="ECO:0000313" key="8">
    <source>
        <dbReference type="EMBL" id="EAY81541.1"/>
    </source>
</evidence>
<reference evidence="8 9" key="1">
    <citation type="journal article" date="2005" name="PLoS Biol.">
        <title>The genomes of Oryza sativa: a history of duplications.</title>
        <authorList>
            <person name="Yu J."/>
            <person name="Wang J."/>
            <person name="Lin W."/>
            <person name="Li S."/>
            <person name="Li H."/>
            <person name="Zhou J."/>
            <person name="Ni P."/>
            <person name="Dong W."/>
            <person name="Hu S."/>
            <person name="Zeng C."/>
            <person name="Zhang J."/>
            <person name="Zhang Y."/>
            <person name="Li R."/>
            <person name="Xu Z."/>
            <person name="Li S."/>
            <person name="Li X."/>
            <person name="Zheng H."/>
            <person name="Cong L."/>
            <person name="Lin L."/>
            <person name="Yin J."/>
            <person name="Geng J."/>
            <person name="Li G."/>
            <person name="Shi J."/>
            <person name="Liu J."/>
            <person name="Lv H."/>
            <person name="Li J."/>
            <person name="Wang J."/>
            <person name="Deng Y."/>
            <person name="Ran L."/>
            <person name="Shi X."/>
            <person name="Wang X."/>
            <person name="Wu Q."/>
            <person name="Li C."/>
            <person name="Ren X."/>
            <person name="Wang J."/>
            <person name="Wang X."/>
            <person name="Li D."/>
            <person name="Liu D."/>
            <person name="Zhang X."/>
            <person name="Ji Z."/>
            <person name="Zhao W."/>
            <person name="Sun Y."/>
            <person name="Zhang Z."/>
            <person name="Bao J."/>
            <person name="Han Y."/>
            <person name="Dong L."/>
            <person name="Ji J."/>
            <person name="Chen P."/>
            <person name="Wu S."/>
            <person name="Liu J."/>
            <person name="Xiao Y."/>
            <person name="Bu D."/>
            <person name="Tan J."/>
            <person name="Yang L."/>
            <person name="Ye C."/>
            <person name="Zhang J."/>
            <person name="Xu J."/>
            <person name="Zhou Y."/>
            <person name="Yu Y."/>
            <person name="Zhang B."/>
            <person name="Zhuang S."/>
            <person name="Wei H."/>
            <person name="Liu B."/>
            <person name="Lei M."/>
            <person name="Yu H."/>
            <person name="Li Y."/>
            <person name="Xu H."/>
            <person name="Wei S."/>
            <person name="He X."/>
            <person name="Fang L."/>
            <person name="Zhang Z."/>
            <person name="Zhang Y."/>
            <person name="Huang X."/>
            <person name="Su Z."/>
            <person name="Tong W."/>
            <person name="Li J."/>
            <person name="Tong Z."/>
            <person name="Li S."/>
            <person name="Ye J."/>
            <person name="Wang L."/>
            <person name="Fang L."/>
            <person name="Lei T."/>
            <person name="Chen C."/>
            <person name="Chen H."/>
            <person name="Xu Z."/>
            <person name="Li H."/>
            <person name="Huang H."/>
            <person name="Zhang F."/>
            <person name="Xu H."/>
            <person name="Li N."/>
            <person name="Zhao C."/>
            <person name="Li S."/>
            <person name="Dong L."/>
            <person name="Huang Y."/>
            <person name="Li L."/>
            <person name="Xi Y."/>
            <person name="Qi Q."/>
            <person name="Li W."/>
            <person name="Zhang B."/>
            <person name="Hu W."/>
            <person name="Zhang Y."/>
            <person name="Tian X."/>
            <person name="Jiao Y."/>
            <person name="Liang X."/>
            <person name="Jin J."/>
            <person name="Gao L."/>
            <person name="Zheng W."/>
            <person name="Hao B."/>
            <person name="Liu S."/>
            <person name="Wang W."/>
            <person name="Yuan L."/>
            <person name="Cao M."/>
            <person name="McDermott J."/>
            <person name="Samudrala R."/>
            <person name="Wang J."/>
            <person name="Wong G.K."/>
            <person name="Yang H."/>
        </authorList>
    </citation>
    <scope>NUCLEOTIDE SEQUENCE [LARGE SCALE GENOMIC DNA]</scope>
    <source>
        <strain evidence="9">cv. 93-11</strain>
    </source>
</reference>
<protein>
    <recommendedName>
        <fullName evidence="7">Disease resistance N-terminal domain-containing protein</fullName>
    </recommendedName>
</protein>
<keyword evidence="2" id="KW-0433">Leucine-rich repeat</keyword>
<evidence type="ECO:0000256" key="4">
    <source>
        <dbReference type="ARBA" id="ARBA00022741"/>
    </source>
</evidence>
<evidence type="ECO:0000313" key="9">
    <source>
        <dbReference type="Proteomes" id="UP000007015"/>
    </source>
</evidence>
<name>A2ZG07_ORYSI</name>
<keyword evidence="4" id="KW-0547">Nucleotide-binding</keyword>
<dbReference type="AlphaFoldDB" id="A2ZG07"/>
<sequence length="214" mass="24643">MEVVAGAMGPLLGKLGELLKDEFRLEKKVRKGIRSIETELTMKHAAIHKVDSVPLDQLDEQVRIWAGKVRELSYDMEDVIDVFMVRVEKGPRPDADAGTNLKNRVTKFLKKTTSLFRKGKDLHQIASAIEEAQELVKQLAELRQRYELEMCGGNVVGVSRNPDIIKIFKKMLYELDKGKYANINEVGRDEVQLIDELRRFLEGKRCRHYRCQKC</sequence>
<evidence type="ECO:0000256" key="1">
    <source>
        <dbReference type="ARBA" id="ARBA00008894"/>
    </source>
</evidence>
<proteinExistence type="inferred from homology"/>
<keyword evidence="5" id="KW-0611">Plant defense</keyword>
<dbReference type="GO" id="GO:0000166">
    <property type="term" value="F:nucleotide binding"/>
    <property type="evidence" value="ECO:0007669"/>
    <property type="project" value="UniProtKB-KW"/>
</dbReference>
<evidence type="ECO:0000256" key="5">
    <source>
        <dbReference type="ARBA" id="ARBA00022821"/>
    </source>
</evidence>
<evidence type="ECO:0000256" key="3">
    <source>
        <dbReference type="ARBA" id="ARBA00022737"/>
    </source>
</evidence>
<dbReference type="EMBL" id="CM000136">
    <property type="protein sequence ID" value="EAY81541.1"/>
    <property type="molecule type" value="Genomic_DNA"/>
</dbReference>
<keyword evidence="6" id="KW-0175">Coiled coil</keyword>
<dbReference type="PANTHER" id="PTHR19338:SF21">
    <property type="entry name" value="OS10G0124400 PROTEIN"/>
    <property type="match status" value="1"/>
</dbReference>
<dbReference type="GO" id="GO:0006952">
    <property type="term" value="P:defense response"/>
    <property type="evidence" value="ECO:0007669"/>
    <property type="project" value="UniProtKB-KW"/>
</dbReference>
<dbReference type="InterPro" id="IPR041118">
    <property type="entry name" value="Rx_N"/>
</dbReference>
<accession>A2ZG07</accession>
<dbReference type="HOGENOM" id="CLU_000837_29_4_1"/>